<comment type="caution">
    <text evidence="2">The sequence shown here is derived from an EMBL/GenBank/DDBJ whole genome shotgun (WGS) entry which is preliminary data.</text>
</comment>
<reference evidence="2" key="1">
    <citation type="submission" date="2021-11" db="EMBL/GenBank/DDBJ databases">
        <authorList>
            <consortium name="Genoscope - CEA"/>
            <person name="William W."/>
        </authorList>
    </citation>
    <scope>NUCLEOTIDE SEQUENCE</scope>
</reference>
<accession>A0A8J2WPF5</accession>
<name>A0A8J2WPF5_9STRA</name>
<evidence type="ECO:0000313" key="3">
    <source>
        <dbReference type="EMBL" id="CAH0375565.1"/>
    </source>
</evidence>
<evidence type="ECO:0000313" key="4">
    <source>
        <dbReference type="Proteomes" id="UP000789595"/>
    </source>
</evidence>
<sequence>MRERAKFGRLPSLLQSRRATVLLRHAALGCCSDSPRTLSSAALRSSITAMRRRRIIAVALLATSVAPLAPPAKRRLNFINLTNGIEALPVLDHATNICRIQSSRCEANDFYGVLQDLDHNLLFHLATGAECRIYDYGSRGTRWPGETEQKIPRAIWWGLVWVRYALEDVWKIPHDDTPTLRGYNVETLFREKLGRLPKPIYKKLKYYRKFSPAKVDLVGCYFVEGTVNDGRDDVYAEIVDEWLAGAPSASEALPPGFNMYRAADWAGVGRGSCAPKVT</sequence>
<keyword evidence="1" id="KW-0812">Transmembrane</keyword>
<gene>
    <name evidence="2" type="ORF">PECAL_1P00900</name>
    <name evidence="3" type="ORF">PECAL_5P00950</name>
</gene>
<dbReference type="Proteomes" id="UP000789595">
    <property type="component" value="Unassembled WGS sequence"/>
</dbReference>
<keyword evidence="1" id="KW-0472">Membrane</keyword>
<organism evidence="2 4">
    <name type="scientific">Pelagomonas calceolata</name>
    <dbReference type="NCBI Taxonomy" id="35677"/>
    <lineage>
        <taxon>Eukaryota</taxon>
        <taxon>Sar</taxon>
        <taxon>Stramenopiles</taxon>
        <taxon>Ochrophyta</taxon>
        <taxon>Pelagophyceae</taxon>
        <taxon>Pelagomonadales</taxon>
        <taxon>Pelagomonadaceae</taxon>
        <taxon>Pelagomonas</taxon>
    </lineage>
</organism>
<dbReference type="OrthoDB" id="5682at2759"/>
<dbReference type="AlphaFoldDB" id="A0A8J2WPF5"/>
<evidence type="ECO:0000256" key="1">
    <source>
        <dbReference type="SAM" id="Phobius"/>
    </source>
</evidence>
<dbReference type="EMBL" id="CAKKNE010000001">
    <property type="protein sequence ID" value="CAH0363757.1"/>
    <property type="molecule type" value="Genomic_DNA"/>
</dbReference>
<feature type="transmembrane region" description="Helical" evidence="1">
    <location>
        <begin position="54"/>
        <end position="72"/>
    </location>
</feature>
<evidence type="ECO:0000313" key="2">
    <source>
        <dbReference type="EMBL" id="CAH0363757.1"/>
    </source>
</evidence>
<keyword evidence="1" id="KW-1133">Transmembrane helix</keyword>
<dbReference type="EMBL" id="CAKKNE010000005">
    <property type="protein sequence ID" value="CAH0375565.1"/>
    <property type="molecule type" value="Genomic_DNA"/>
</dbReference>
<keyword evidence="4" id="KW-1185">Reference proteome</keyword>
<proteinExistence type="predicted"/>
<protein>
    <submittedName>
        <fullName evidence="2">Uncharacterized protein</fullName>
    </submittedName>
</protein>